<dbReference type="AlphaFoldDB" id="Q6QHA5"/>
<evidence type="ECO:0000313" key="2">
    <source>
        <dbReference type="EMBL" id="AAS93255.1"/>
    </source>
</evidence>
<keyword evidence="2" id="KW-0808">Transferase</keyword>
<dbReference type="InterPro" id="IPR043502">
    <property type="entry name" value="DNA/RNA_pol_sf"/>
</dbReference>
<dbReference type="InterPro" id="IPR013103">
    <property type="entry name" value="RVT_2"/>
</dbReference>
<reference evidence="2" key="1">
    <citation type="journal article" date="2004" name="Mol. Genet. Genomics">
        <title>Organisation and structural evolution of the rice glutathione S-transferase gene family.</title>
        <authorList>
            <person name="Soranzo N."/>
            <person name="Sari Gorla M."/>
            <person name="Mizzi L."/>
            <person name="De Toma G."/>
            <person name="Frova C."/>
        </authorList>
    </citation>
    <scope>NUCLEOTIDE SEQUENCE</scope>
</reference>
<proteinExistence type="predicted"/>
<dbReference type="InterPro" id="IPR043377">
    <property type="entry name" value="GSTT1/2/3"/>
</dbReference>
<dbReference type="PANTHER" id="PTHR44750">
    <property type="entry name" value="GLUTATHIONE S-TRANSFERASE T1-RELATED"/>
    <property type="match status" value="1"/>
</dbReference>
<dbReference type="GO" id="GO:0016740">
    <property type="term" value="F:transferase activity"/>
    <property type="evidence" value="ECO:0007669"/>
    <property type="project" value="UniProtKB-KW"/>
</dbReference>
<name>Q6QHA5_ORYSJ</name>
<feature type="domain" description="Reverse transcriptase Ty1/copia-type" evidence="1">
    <location>
        <begin position="1"/>
        <end position="104"/>
    </location>
</feature>
<gene>
    <name evidence="2" type="primary">GSTT2</name>
</gene>
<dbReference type="InterPro" id="IPR036282">
    <property type="entry name" value="Glutathione-S-Trfase_C_sf"/>
</dbReference>
<accession>Q6QHA5</accession>
<sequence length="323" mass="36386">MDVKTAFLNGEQDEEIYMDQPNGFVVEGQEGKVCKLLKSLYGLKQAPKQWHEKFDRTLTSSGFAVNEADKCVYYRHGGGEGVILCLYVDDILIFGTNLEVINESHYVEKILNRFGYIDSKPSPTPYDPSLLLRKNKRIARNQLEYSQIIGSLMYLASATRPDISFAVSKLSRFTSSPGDDHWRALERVMRYLKATFILNTVLAPSLGLPSSPQAAKEAEKVLFRLIESMWLKGNAKFLLGNPQLSMADLSLVCEIMQLEVLSDSERDRILGPHEKIRGWVQNVKKATSPHFDEVHELILKVKTRTAATLGSELSKDLKTASKL</sequence>
<dbReference type="PANTHER" id="PTHR44750:SF1">
    <property type="entry name" value="GLUTATHIONE S-TRANSFERASE T1-RELATED"/>
    <property type="match status" value="1"/>
</dbReference>
<dbReference type="SUPFAM" id="SSF56672">
    <property type="entry name" value="DNA/RNA polymerases"/>
    <property type="match status" value="1"/>
</dbReference>
<dbReference type="SUPFAM" id="SSF47616">
    <property type="entry name" value="GST C-terminal domain-like"/>
    <property type="match status" value="1"/>
</dbReference>
<dbReference type="Pfam" id="PF07727">
    <property type="entry name" value="RVT_2"/>
    <property type="match status" value="1"/>
</dbReference>
<organism evidence="2">
    <name type="scientific">Oryza sativa subsp. japonica</name>
    <name type="common">Rice</name>
    <dbReference type="NCBI Taxonomy" id="39947"/>
    <lineage>
        <taxon>Eukaryota</taxon>
        <taxon>Viridiplantae</taxon>
        <taxon>Streptophyta</taxon>
        <taxon>Embryophyta</taxon>
        <taxon>Tracheophyta</taxon>
        <taxon>Spermatophyta</taxon>
        <taxon>Magnoliopsida</taxon>
        <taxon>Liliopsida</taxon>
        <taxon>Poales</taxon>
        <taxon>Poaceae</taxon>
        <taxon>BOP clade</taxon>
        <taxon>Oryzoideae</taxon>
        <taxon>Oryzeae</taxon>
        <taxon>Oryzinae</taxon>
        <taxon>Oryza</taxon>
        <taxon>Oryza sativa</taxon>
    </lineage>
</organism>
<dbReference type="Gene3D" id="1.20.1050.10">
    <property type="match status" value="1"/>
</dbReference>
<evidence type="ECO:0000259" key="1">
    <source>
        <dbReference type="Pfam" id="PF07727"/>
    </source>
</evidence>
<protein>
    <submittedName>
        <fullName evidence="2">Putative glutathione S-transferase</fullName>
    </submittedName>
</protein>
<dbReference type="EMBL" id="AY541762">
    <property type="protein sequence ID" value="AAS93255.1"/>
    <property type="molecule type" value="Genomic_DNA"/>
</dbReference>